<proteinExistence type="predicted"/>
<evidence type="ECO:0000259" key="1">
    <source>
        <dbReference type="PROSITE" id="PS50835"/>
    </source>
</evidence>
<feature type="domain" description="Ig-like" evidence="1">
    <location>
        <begin position="137"/>
        <end position="240"/>
    </location>
</feature>
<dbReference type="InterPro" id="IPR007110">
    <property type="entry name" value="Ig-like_dom"/>
</dbReference>
<evidence type="ECO:0000313" key="2">
    <source>
        <dbReference type="EMBL" id="KAG2466160.1"/>
    </source>
</evidence>
<dbReference type="Gene3D" id="2.60.40.10">
    <property type="entry name" value="Immunoglobulins"/>
    <property type="match status" value="1"/>
</dbReference>
<dbReference type="FunFam" id="2.60.40.10:FF:001230">
    <property type="entry name" value="Immunoglobulin kappa variable 8-16"/>
    <property type="match status" value="1"/>
</dbReference>
<dbReference type="InterPro" id="IPR013783">
    <property type="entry name" value="Ig-like_fold"/>
</dbReference>
<dbReference type="AlphaFoldDB" id="A0A8X7XBI8"/>
<comment type="caution">
    <text evidence="2">The sequence shown here is derived from an EMBL/GenBank/DDBJ whole genome shotgun (WGS) entry which is preliminary data.</text>
</comment>
<dbReference type="PROSITE" id="PS50835">
    <property type="entry name" value="IG_LIKE"/>
    <property type="match status" value="1"/>
</dbReference>
<dbReference type="InterPro" id="IPR036179">
    <property type="entry name" value="Ig-like_dom_sf"/>
</dbReference>
<dbReference type="PANTHER" id="PTHR23267">
    <property type="entry name" value="IMMUNOGLOBULIN LIGHT CHAIN"/>
    <property type="match status" value="1"/>
</dbReference>
<feature type="non-terminal residue" evidence="2">
    <location>
        <position position="240"/>
    </location>
</feature>
<dbReference type="SMART" id="SM00409">
    <property type="entry name" value="IG"/>
    <property type="match status" value="1"/>
</dbReference>
<name>A0A8X7XBI8_POLSE</name>
<reference evidence="2 3" key="1">
    <citation type="journal article" date="2021" name="Cell">
        <title>Tracing the genetic footprints of vertebrate landing in non-teleost ray-finned fishes.</title>
        <authorList>
            <person name="Bi X."/>
            <person name="Wang K."/>
            <person name="Yang L."/>
            <person name="Pan H."/>
            <person name="Jiang H."/>
            <person name="Wei Q."/>
            <person name="Fang M."/>
            <person name="Yu H."/>
            <person name="Zhu C."/>
            <person name="Cai Y."/>
            <person name="He Y."/>
            <person name="Gan X."/>
            <person name="Zeng H."/>
            <person name="Yu D."/>
            <person name="Zhu Y."/>
            <person name="Jiang H."/>
            <person name="Qiu Q."/>
            <person name="Yang H."/>
            <person name="Zhang Y.E."/>
            <person name="Wang W."/>
            <person name="Zhu M."/>
            <person name="He S."/>
            <person name="Zhang G."/>
        </authorList>
    </citation>
    <scope>NUCLEOTIDE SEQUENCE [LARGE SCALE GENOMIC DNA]</scope>
    <source>
        <strain evidence="2">Bchr_013</strain>
    </source>
</reference>
<dbReference type="InterPro" id="IPR013106">
    <property type="entry name" value="Ig_V-set"/>
</dbReference>
<accession>A0A8X7XBI8</accession>
<protein>
    <submittedName>
        <fullName evidence="2">KV315 protein</fullName>
    </submittedName>
</protein>
<keyword evidence="3" id="KW-1185">Reference proteome</keyword>
<dbReference type="SMART" id="SM00406">
    <property type="entry name" value="IGv"/>
    <property type="match status" value="1"/>
</dbReference>
<dbReference type="InterPro" id="IPR050150">
    <property type="entry name" value="IgV_Light_Chain"/>
</dbReference>
<dbReference type="Pfam" id="PF07686">
    <property type="entry name" value="V-set"/>
    <property type="match status" value="1"/>
</dbReference>
<dbReference type="EMBL" id="JAATIS010001721">
    <property type="protein sequence ID" value="KAG2466160.1"/>
    <property type="molecule type" value="Genomic_DNA"/>
</dbReference>
<dbReference type="Proteomes" id="UP000886611">
    <property type="component" value="Unassembled WGS sequence"/>
</dbReference>
<evidence type="ECO:0000313" key="3">
    <source>
        <dbReference type="Proteomes" id="UP000886611"/>
    </source>
</evidence>
<feature type="non-terminal residue" evidence="2">
    <location>
        <position position="1"/>
    </location>
</feature>
<dbReference type="SUPFAM" id="SSF48726">
    <property type="entry name" value="Immunoglobulin"/>
    <property type="match status" value="1"/>
</dbReference>
<organism evidence="2 3">
    <name type="scientific">Polypterus senegalus</name>
    <name type="common">Senegal bichir</name>
    <dbReference type="NCBI Taxonomy" id="55291"/>
    <lineage>
        <taxon>Eukaryota</taxon>
        <taxon>Metazoa</taxon>
        <taxon>Chordata</taxon>
        <taxon>Craniata</taxon>
        <taxon>Vertebrata</taxon>
        <taxon>Euteleostomi</taxon>
        <taxon>Actinopterygii</taxon>
        <taxon>Polypteriformes</taxon>
        <taxon>Polypteridae</taxon>
        <taxon>Polypterus</taxon>
    </lineage>
</organism>
<sequence length="240" mass="26051">MRNPGPQHQSPLNVLAAQQCLAQSFLPPPLLSSELRPLPPDSCPRLEGGGPFYPHPDELQVLPDNLPLTRPSVAEVPTILPEALRVFQLLFPPALPGVAEVLGSRVPKALGRLLAVTTGPYRVGLPWPPKQPGRRPPHSFGDIIMTQTPKAISFMPGDTININCKASSSVSTSRLHWYQQKSGEKIKLLIYSTSSRHSETPGRFSGSGSGTDYTLTISGAQAEDAGDYYCKQYNSYPVTQ</sequence>
<dbReference type="InterPro" id="IPR003599">
    <property type="entry name" value="Ig_sub"/>
</dbReference>
<gene>
    <name evidence="2" type="primary">Igkv315_2</name>
    <name evidence="2" type="ORF">GTO96_0017063</name>
</gene>